<evidence type="ECO:0000256" key="2">
    <source>
        <dbReference type="SAM" id="Phobius"/>
    </source>
</evidence>
<name>A0A7S3RPS5_9SPIT</name>
<accession>A0A7S3RPS5</accession>
<protein>
    <submittedName>
        <fullName evidence="3">Uncharacterized protein</fullName>
    </submittedName>
</protein>
<sequence length="190" mass="20228">MASSRRHRAQPRGESELDLGVELLLGPLLIGVLVLALTRYGPRITAWIVCWLGGEEPTDLHIAPSRPKRSTLKAKPKLQALTPTRTRNSKAHSPDASSSPAPNRNGATNAHNNTYESSSADIGLKPSARAIADAETVDTARALQETVEWSEVTGRRGRAQRKAGKLADSAPAADTDADGVSHSEQINGKA</sequence>
<reference evidence="3" key="1">
    <citation type="submission" date="2021-01" db="EMBL/GenBank/DDBJ databases">
        <authorList>
            <person name="Corre E."/>
            <person name="Pelletier E."/>
            <person name="Niang G."/>
            <person name="Scheremetjew M."/>
            <person name="Finn R."/>
            <person name="Kale V."/>
            <person name="Holt S."/>
            <person name="Cochrane G."/>
            <person name="Meng A."/>
            <person name="Brown T."/>
            <person name="Cohen L."/>
        </authorList>
    </citation>
    <scope>NUCLEOTIDE SEQUENCE</scope>
    <source>
        <strain evidence="3">SPMC142</strain>
    </source>
</reference>
<feature type="compositionally biased region" description="Polar residues" evidence="1">
    <location>
        <begin position="105"/>
        <end position="120"/>
    </location>
</feature>
<feature type="region of interest" description="Disordered" evidence="1">
    <location>
        <begin position="151"/>
        <end position="190"/>
    </location>
</feature>
<gene>
    <name evidence="3" type="ORF">SACU0126_LOCUS5577</name>
</gene>
<feature type="transmembrane region" description="Helical" evidence="2">
    <location>
        <begin position="21"/>
        <end position="40"/>
    </location>
</feature>
<feature type="compositionally biased region" description="Basic residues" evidence="1">
    <location>
        <begin position="155"/>
        <end position="164"/>
    </location>
</feature>
<organism evidence="3">
    <name type="scientific">Strombidinopsis acuminata</name>
    <dbReference type="NCBI Taxonomy" id="141414"/>
    <lineage>
        <taxon>Eukaryota</taxon>
        <taxon>Sar</taxon>
        <taxon>Alveolata</taxon>
        <taxon>Ciliophora</taxon>
        <taxon>Intramacronucleata</taxon>
        <taxon>Spirotrichea</taxon>
        <taxon>Choreotrichia</taxon>
        <taxon>Choreotrichida</taxon>
        <taxon>Strombidinopsidae</taxon>
        <taxon>Strombidinopsis</taxon>
    </lineage>
</organism>
<feature type="compositionally biased region" description="Basic residues" evidence="1">
    <location>
        <begin position="66"/>
        <end position="76"/>
    </location>
</feature>
<proteinExistence type="predicted"/>
<evidence type="ECO:0000313" key="3">
    <source>
        <dbReference type="EMBL" id="CAE0530111.1"/>
    </source>
</evidence>
<evidence type="ECO:0000256" key="1">
    <source>
        <dbReference type="SAM" id="MobiDB-lite"/>
    </source>
</evidence>
<feature type="region of interest" description="Disordered" evidence="1">
    <location>
        <begin position="62"/>
        <end position="121"/>
    </location>
</feature>
<keyword evidence="2" id="KW-1133">Transmembrane helix</keyword>
<keyword evidence="2" id="KW-0472">Membrane</keyword>
<dbReference type="EMBL" id="HBIQ01017026">
    <property type="protein sequence ID" value="CAE0530111.1"/>
    <property type="molecule type" value="Transcribed_RNA"/>
</dbReference>
<keyword evidence="2" id="KW-0812">Transmembrane</keyword>
<dbReference type="AlphaFoldDB" id="A0A7S3RPS5"/>